<keyword evidence="2" id="KW-1185">Reference proteome</keyword>
<dbReference type="GO" id="GO:0003824">
    <property type="term" value="F:catalytic activity"/>
    <property type="evidence" value="ECO:0007669"/>
    <property type="project" value="InterPro"/>
</dbReference>
<dbReference type="InterPro" id="IPR043502">
    <property type="entry name" value="DNA/RNA_pol_sf"/>
</dbReference>
<dbReference type="CDD" id="cd01650">
    <property type="entry name" value="RT_nLTR_like"/>
    <property type="match status" value="1"/>
</dbReference>
<dbReference type="Gene3D" id="3.60.10.10">
    <property type="entry name" value="Endonuclease/exonuclease/phosphatase"/>
    <property type="match status" value="1"/>
</dbReference>
<dbReference type="Pfam" id="PF00078">
    <property type="entry name" value="RVT_1"/>
    <property type="match status" value="1"/>
</dbReference>
<name>A0A914UJ56_9BILA</name>
<protein>
    <submittedName>
        <fullName evidence="3">Reverse transcriptase domain-containing protein</fullName>
    </submittedName>
</protein>
<dbReference type="PANTHER" id="PTHR47027">
    <property type="entry name" value="REVERSE TRANSCRIPTASE DOMAIN-CONTAINING PROTEIN"/>
    <property type="match status" value="1"/>
</dbReference>
<organism evidence="2 3">
    <name type="scientific">Plectus sambesii</name>
    <dbReference type="NCBI Taxonomy" id="2011161"/>
    <lineage>
        <taxon>Eukaryota</taxon>
        <taxon>Metazoa</taxon>
        <taxon>Ecdysozoa</taxon>
        <taxon>Nematoda</taxon>
        <taxon>Chromadorea</taxon>
        <taxon>Plectida</taxon>
        <taxon>Plectina</taxon>
        <taxon>Plectoidea</taxon>
        <taxon>Plectidae</taxon>
        <taxon>Plectus</taxon>
    </lineage>
</organism>
<dbReference type="SUPFAM" id="SSF56219">
    <property type="entry name" value="DNase I-like"/>
    <property type="match status" value="1"/>
</dbReference>
<dbReference type="PROSITE" id="PS50878">
    <property type="entry name" value="RT_POL"/>
    <property type="match status" value="1"/>
</dbReference>
<dbReference type="Proteomes" id="UP000887566">
    <property type="component" value="Unplaced"/>
</dbReference>
<feature type="domain" description="Reverse transcriptase" evidence="1">
    <location>
        <begin position="547"/>
        <end position="807"/>
    </location>
</feature>
<dbReference type="Gene3D" id="3.30.70.270">
    <property type="match status" value="1"/>
</dbReference>
<dbReference type="Pfam" id="PF03372">
    <property type="entry name" value="Exo_endo_phos"/>
    <property type="match status" value="1"/>
</dbReference>
<dbReference type="InterPro" id="IPR036691">
    <property type="entry name" value="Endo/exonu/phosph_ase_sf"/>
</dbReference>
<dbReference type="InterPro" id="IPR005135">
    <property type="entry name" value="Endo/exonuclease/phosphatase"/>
</dbReference>
<sequence>MEGTSYFNTSARASPGSDAHRLRLSGVTRELGLPRDGRTRLKKQVQTIRIASLNVGSMTGRGRELADVLKKRKVHIACVQEVRWKGEKSRDIGAGYKLIYYGTSTKNGVGVIVNKQLRERVLEVRRISDRLMAVKIDLPEGPMVIISAYAPQVGCAAEEKEAFWESLDALLPSFQDVKHLLIGGDLNGHVGAARDGYEAVHGGCGFGTRNPEGGAVLDAAVAYDLAIANTFFQKRDEHLITFKSGSARTQIDYLLLRRSTLGDVKNCKVIPGDAVASQHRLLVLDLRLKLSIKPRRQKLSPKVKWWEFNKQNRALFEQAMTPQLTNTMSTNTSTNDMWQPVATALLTTARELLGSTRGGRRPNKETWWWNADVQEAVQKKKVAFKHWQRSLLPEDRRAYMEAKRAVKQTIAATKSAHYEDLYQKLSTREGEKAVYRLARARNAATKDIQIVKTIKDSKGTALRRENKIRERWGEYFHTLLNEENARDACDETPPISGPIHAITKAEVDLALRRMKNGKAVGPDGIPTEAWKACGNTGVTWLTALFNKILESGKMPDAWRSSTIAPIYKKKGDVQQCSNYRGIKLLSHTMKLWERVIDARLRAASEVAPNQFGFTPGRSTTNAIFALRILIEKHREKRQPLHFAFIDMEKAYDRVPRELIWWALRKKWIPEQYVRIIQDMYSKAQAAVRTCYGESAAFPVTVGVHQGSALSPYLFITVLDVICEDLLEPAPWTMLYADDVVLCSRDQRDLERKLQKWKDRLHSHGLRLNISKTEYMATGLDAADNSTIHLDGAPITRVEEFKYLGSVLCEEGDIDADIKNRMACGWLRWRECSGVLCDKKMPPRLKSKVYRTVVRPALLYGSECWAPAKRHEQMLHTTEMRMLRWTCGVTRLDRIPNIEIRRRLGVVPIIEKAQEHRLRWYGHIERRPDDHIGKIVQRMEVDGKRPRGRPKRRWMDTIRSDMTACGLTEHDTADRDKWRSVIRKADPVI</sequence>
<dbReference type="InterPro" id="IPR000477">
    <property type="entry name" value="RT_dom"/>
</dbReference>
<accession>A0A914UJ56</accession>
<dbReference type="WBParaSite" id="PSAMB.scaffold1032size36910.g10746.t1">
    <property type="protein sequence ID" value="PSAMB.scaffold1032size36910.g10746.t1"/>
    <property type="gene ID" value="PSAMB.scaffold1032size36910.g10746"/>
</dbReference>
<reference evidence="3" key="1">
    <citation type="submission" date="2022-11" db="UniProtKB">
        <authorList>
            <consortium name="WormBaseParasite"/>
        </authorList>
    </citation>
    <scope>IDENTIFICATION</scope>
</reference>
<dbReference type="AlphaFoldDB" id="A0A914UJ56"/>
<dbReference type="CDD" id="cd09076">
    <property type="entry name" value="L1-EN"/>
    <property type="match status" value="1"/>
</dbReference>
<evidence type="ECO:0000313" key="3">
    <source>
        <dbReference type="WBParaSite" id="PSAMB.scaffold1032size36910.g10746.t1"/>
    </source>
</evidence>
<evidence type="ECO:0000313" key="2">
    <source>
        <dbReference type="Proteomes" id="UP000887566"/>
    </source>
</evidence>
<dbReference type="PANTHER" id="PTHR47027:SF28">
    <property type="entry name" value="ENDONUCLEASE-REVERSE TRANSCRIPTASE"/>
    <property type="match status" value="1"/>
</dbReference>
<dbReference type="SUPFAM" id="SSF56672">
    <property type="entry name" value="DNA/RNA polymerases"/>
    <property type="match status" value="1"/>
</dbReference>
<proteinExistence type="predicted"/>
<dbReference type="InterPro" id="IPR043128">
    <property type="entry name" value="Rev_trsase/Diguanyl_cyclase"/>
</dbReference>
<evidence type="ECO:0000259" key="1">
    <source>
        <dbReference type="PROSITE" id="PS50878"/>
    </source>
</evidence>